<feature type="coiled-coil region" evidence="1">
    <location>
        <begin position="20"/>
        <end position="47"/>
    </location>
</feature>
<dbReference type="GeneID" id="25257675"/>
<name>U6L1B7_EIMTE</name>
<evidence type="ECO:0000256" key="1">
    <source>
        <dbReference type="SAM" id="Coils"/>
    </source>
</evidence>
<keyword evidence="3" id="KW-1185">Reference proteome</keyword>
<dbReference type="RefSeq" id="XP_013234956.1">
    <property type="nucleotide sequence ID" value="XM_013379502.1"/>
</dbReference>
<proteinExistence type="predicted"/>
<reference evidence="2" key="2">
    <citation type="submission" date="2013-10" db="EMBL/GenBank/DDBJ databases">
        <authorList>
            <person name="Aslett M."/>
        </authorList>
    </citation>
    <scope>NUCLEOTIDE SEQUENCE [LARGE SCALE GENOMIC DNA]</scope>
    <source>
        <strain evidence="2">Houghton</strain>
    </source>
</reference>
<organism evidence="2 3">
    <name type="scientific">Eimeria tenella</name>
    <name type="common">Coccidian parasite</name>
    <dbReference type="NCBI Taxonomy" id="5802"/>
    <lineage>
        <taxon>Eukaryota</taxon>
        <taxon>Sar</taxon>
        <taxon>Alveolata</taxon>
        <taxon>Apicomplexa</taxon>
        <taxon>Conoidasida</taxon>
        <taxon>Coccidia</taxon>
        <taxon>Eucoccidiorida</taxon>
        <taxon>Eimeriorina</taxon>
        <taxon>Eimeriidae</taxon>
        <taxon>Eimeria</taxon>
    </lineage>
</organism>
<evidence type="ECO:0000313" key="2">
    <source>
        <dbReference type="EMBL" id="CDJ44207.1"/>
    </source>
</evidence>
<sequence>SGGPIDRELAEEELQQQRGFRELQETAAQLSAQVEALKEENDNARQGENLLLALVEEQLLKCCSRQKRRTDK</sequence>
<dbReference type="VEuPathDB" id="ToxoDB:ETH_00043180"/>
<protein>
    <submittedName>
        <fullName evidence="2">Uncharacterized protein</fullName>
    </submittedName>
</protein>
<dbReference type="Proteomes" id="UP000030747">
    <property type="component" value="Unassembled WGS sequence"/>
</dbReference>
<keyword evidence="1" id="KW-0175">Coiled coil</keyword>
<evidence type="ECO:0000313" key="3">
    <source>
        <dbReference type="Proteomes" id="UP000030747"/>
    </source>
</evidence>
<accession>U6L1B7</accession>
<gene>
    <name evidence="2" type="ORF">ETH_00043180</name>
</gene>
<dbReference type="EMBL" id="HG676687">
    <property type="protein sequence ID" value="CDJ44207.1"/>
    <property type="molecule type" value="Genomic_DNA"/>
</dbReference>
<reference evidence="2" key="1">
    <citation type="submission" date="2013-10" db="EMBL/GenBank/DDBJ databases">
        <title>Genomic analysis of the causative agents of coccidiosis in chickens.</title>
        <authorList>
            <person name="Reid A.J."/>
            <person name="Blake D."/>
            <person name="Billington K."/>
            <person name="Browne H."/>
            <person name="Dunn M."/>
            <person name="Hung S."/>
            <person name="Kawahara F."/>
            <person name="Miranda-Saavedra D."/>
            <person name="Mourier T."/>
            <person name="Nagra H."/>
            <person name="Otto T.D."/>
            <person name="Rawlings N."/>
            <person name="Sanchez A."/>
            <person name="Sanders M."/>
            <person name="Subramaniam C."/>
            <person name="Tay Y."/>
            <person name="Dear P."/>
            <person name="Doerig C."/>
            <person name="Gruber A."/>
            <person name="Parkinson J."/>
            <person name="Shirley M."/>
            <person name="Wan K.L."/>
            <person name="Berriman M."/>
            <person name="Tomley F."/>
            <person name="Pain A."/>
        </authorList>
    </citation>
    <scope>NUCLEOTIDE SEQUENCE [LARGE SCALE GENOMIC DNA]</scope>
    <source>
        <strain evidence="2">Houghton</strain>
    </source>
</reference>
<dbReference type="AlphaFoldDB" id="U6L1B7"/>
<feature type="non-terminal residue" evidence="2">
    <location>
        <position position="1"/>
    </location>
</feature>